<evidence type="ECO:0000256" key="3">
    <source>
        <dbReference type="ARBA" id="ARBA00023186"/>
    </source>
</evidence>
<evidence type="ECO:0000256" key="1">
    <source>
        <dbReference type="ARBA" id="ARBA00022741"/>
    </source>
</evidence>
<dbReference type="InterPro" id="IPR036627">
    <property type="entry name" value="CobW-likC_sf"/>
</dbReference>
<evidence type="ECO:0000256" key="6">
    <source>
        <dbReference type="SAM" id="MobiDB-lite"/>
    </source>
</evidence>
<feature type="region of interest" description="Disordered" evidence="6">
    <location>
        <begin position="413"/>
        <end position="458"/>
    </location>
</feature>
<dbReference type="InterPro" id="IPR003495">
    <property type="entry name" value="CobW/HypB/UreG_nucleotide-bd"/>
</dbReference>
<comment type="catalytic activity">
    <reaction evidence="5">
        <text>GTP + H2O = GDP + phosphate + H(+)</text>
        <dbReference type="Rhea" id="RHEA:19669"/>
        <dbReference type="ChEBI" id="CHEBI:15377"/>
        <dbReference type="ChEBI" id="CHEBI:15378"/>
        <dbReference type="ChEBI" id="CHEBI:37565"/>
        <dbReference type="ChEBI" id="CHEBI:43474"/>
        <dbReference type="ChEBI" id="CHEBI:58189"/>
    </reaction>
    <physiologicalReaction direction="left-to-right" evidence="5">
        <dbReference type="Rhea" id="RHEA:19670"/>
    </physiologicalReaction>
</comment>
<comment type="caution">
    <text evidence="8">The sequence shown here is derived from an EMBL/GenBank/DDBJ whole genome shotgun (WGS) entry which is preliminary data.</text>
</comment>
<dbReference type="SUPFAM" id="SSF52540">
    <property type="entry name" value="P-loop containing nucleoside triphosphate hydrolases"/>
    <property type="match status" value="1"/>
</dbReference>
<evidence type="ECO:0000313" key="8">
    <source>
        <dbReference type="EMBL" id="MBB3052089.1"/>
    </source>
</evidence>
<evidence type="ECO:0000256" key="5">
    <source>
        <dbReference type="ARBA" id="ARBA00049117"/>
    </source>
</evidence>
<dbReference type="InterPro" id="IPR051316">
    <property type="entry name" value="Zinc-reg_GTPase_activator"/>
</dbReference>
<feature type="compositionally biased region" description="Acidic residues" evidence="6">
    <location>
        <begin position="417"/>
        <end position="429"/>
    </location>
</feature>
<keyword evidence="1" id="KW-0547">Nucleotide-binding</keyword>
<evidence type="ECO:0000259" key="7">
    <source>
        <dbReference type="SMART" id="SM00833"/>
    </source>
</evidence>
<dbReference type="PANTHER" id="PTHR13748">
    <property type="entry name" value="COBW-RELATED"/>
    <property type="match status" value="1"/>
</dbReference>
<dbReference type="PANTHER" id="PTHR13748:SF62">
    <property type="entry name" value="COBW DOMAIN-CONTAINING PROTEIN"/>
    <property type="match status" value="1"/>
</dbReference>
<dbReference type="InterPro" id="IPR011629">
    <property type="entry name" value="CobW-like_C"/>
</dbReference>
<dbReference type="GO" id="GO:0016787">
    <property type="term" value="F:hydrolase activity"/>
    <property type="evidence" value="ECO:0007669"/>
    <property type="project" value="UniProtKB-KW"/>
</dbReference>
<reference evidence="8 9" key="1">
    <citation type="submission" date="2020-08" db="EMBL/GenBank/DDBJ databases">
        <title>Genomic Encyclopedia of Type Strains, Phase III (KMG-III): the genomes of soil and plant-associated and newly described type strains.</title>
        <authorList>
            <person name="Whitman W."/>
        </authorList>
    </citation>
    <scope>NUCLEOTIDE SEQUENCE [LARGE SCALE GENOMIC DNA]</scope>
    <source>
        <strain evidence="8 9">CECT 8577</strain>
    </source>
</reference>
<organism evidence="8 9">
    <name type="scientific">Prauserella isguenensis</name>
    <dbReference type="NCBI Taxonomy" id="1470180"/>
    <lineage>
        <taxon>Bacteria</taxon>
        <taxon>Bacillati</taxon>
        <taxon>Actinomycetota</taxon>
        <taxon>Actinomycetes</taxon>
        <taxon>Pseudonocardiales</taxon>
        <taxon>Pseudonocardiaceae</taxon>
        <taxon>Prauserella</taxon>
    </lineage>
</organism>
<accession>A0A839S5T3</accession>
<dbReference type="Gene3D" id="3.30.1220.10">
    <property type="entry name" value="CobW-like, C-terminal domain"/>
    <property type="match status" value="1"/>
</dbReference>
<dbReference type="InterPro" id="IPR027417">
    <property type="entry name" value="P-loop_NTPase"/>
</dbReference>
<evidence type="ECO:0000313" key="9">
    <source>
        <dbReference type="Proteomes" id="UP000550714"/>
    </source>
</evidence>
<name>A0A839S5T3_9PSEU</name>
<evidence type="ECO:0000256" key="2">
    <source>
        <dbReference type="ARBA" id="ARBA00022801"/>
    </source>
</evidence>
<gene>
    <name evidence="8" type="ORF">FHS23_003118</name>
</gene>
<dbReference type="EMBL" id="JACHWU010000003">
    <property type="protein sequence ID" value="MBB3052089.1"/>
    <property type="molecule type" value="Genomic_DNA"/>
</dbReference>
<keyword evidence="2" id="KW-0378">Hydrolase</keyword>
<dbReference type="AlphaFoldDB" id="A0A839S5T3"/>
<dbReference type="Gene3D" id="3.40.50.300">
    <property type="entry name" value="P-loop containing nucleotide triphosphate hydrolases"/>
    <property type="match status" value="1"/>
</dbReference>
<dbReference type="SMART" id="SM00833">
    <property type="entry name" value="CobW_C"/>
    <property type="match status" value="1"/>
</dbReference>
<dbReference type="SUPFAM" id="SSF90002">
    <property type="entry name" value="Hypothetical protein YjiA, C-terminal domain"/>
    <property type="match status" value="1"/>
</dbReference>
<sequence length="458" mass="47819">MVLNGPQRRGRSAGRGARRVPVVILAGFLGAGKTTLLNHLLAGTRGTRIGVVVNDFGSVNVDALSVAGQVDSMVSLENGCLCCAVDASGLDRMLSTLTDPSADLDLVVVEASGLAEPRSLVRLVLASEDPYLEYGGLVELVDAAEFPAMREQHPELADQVAMADLVVLNKVDRAADGVAELVGELAGATPVLPTEFGRIDPELLFDRVDRGRHAGPRQLTFDDLRFEDAEAGCGSGDDHDDHTGHAHTAYDTVTVETGPLHPRRFAAFLETRPAGLYRMKGTVSVGVPGHGDAYEVHTVGAYVRVERVAPQADPATGLVLIGAGVDADGLRAEVERCSTAVAGEAVEQDLLPLLRYVVDPSRNGGDAGVAGVDEGTDGHIGEGADGAWPVNPAEFGADEFTAVDDVVVADPDVVVGDPEDGAADPEDEARPEPAPTGCVAHPEAFDGLVAPEDFDPER</sequence>
<proteinExistence type="inferred from homology"/>
<feature type="region of interest" description="Disordered" evidence="6">
    <location>
        <begin position="364"/>
        <end position="386"/>
    </location>
</feature>
<keyword evidence="3" id="KW-0143">Chaperone</keyword>
<evidence type="ECO:0000256" key="4">
    <source>
        <dbReference type="ARBA" id="ARBA00034320"/>
    </source>
</evidence>
<protein>
    <submittedName>
        <fullName evidence="8">G3E family GTPase</fullName>
    </submittedName>
</protein>
<keyword evidence="9" id="KW-1185">Reference proteome</keyword>
<dbReference type="Pfam" id="PF07683">
    <property type="entry name" value="CobW_C"/>
    <property type="match status" value="1"/>
</dbReference>
<feature type="domain" description="CobW C-terminal" evidence="7">
    <location>
        <begin position="250"/>
        <end position="338"/>
    </location>
</feature>
<dbReference type="GO" id="GO:0000166">
    <property type="term" value="F:nucleotide binding"/>
    <property type="evidence" value="ECO:0007669"/>
    <property type="project" value="UniProtKB-KW"/>
</dbReference>
<dbReference type="Proteomes" id="UP000550714">
    <property type="component" value="Unassembled WGS sequence"/>
</dbReference>
<dbReference type="Pfam" id="PF02492">
    <property type="entry name" value="cobW"/>
    <property type="match status" value="1"/>
</dbReference>
<dbReference type="GO" id="GO:0005737">
    <property type="term" value="C:cytoplasm"/>
    <property type="evidence" value="ECO:0007669"/>
    <property type="project" value="TreeGrafter"/>
</dbReference>
<comment type="similarity">
    <text evidence="4">Belongs to the SIMIBI class G3E GTPase family. ZNG1 subfamily.</text>
</comment>
<dbReference type="CDD" id="cd03112">
    <property type="entry name" value="CobW-like"/>
    <property type="match status" value="1"/>
</dbReference>